<gene>
    <name evidence="5" type="primary">egtD</name>
    <name evidence="5" type="ORF">ACFQ2X_08615</name>
</gene>
<keyword evidence="2 5" id="KW-0808">Transferase</keyword>
<dbReference type="Pfam" id="PF10017">
    <property type="entry name" value="Methyltransf_33"/>
    <property type="match status" value="1"/>
</dbReference>
<dbReference type="NCBIfam" id="TIGR03438">
    <property type="entry name" value="egtD_ergothio"/>
    <property type="match status" value="1"/>
</dbReference>
<keyword evidence="6" id="KW-1185">Reference proteome</keyword>
<accession>A0ABW3U737</accession>
<dbReference type="PIRSF" id="PIRSF018005">
    <property type="entry name" value="UCP018005"/>
    <property type="match status" value="1"/>
</dbReference>
<dbReference type="InterPro" id="IPR029063">
    <property type="entry name" value="SAM-dependent_MTases_sf"/>
</dbReference>
<dbReference type="SUPFAM" id="SSF53335">
    <property type="entry name" value="S-adenosyl-L-methionine-dependent methyltransferases"/>
    <property type="match status" value="1"/>
</dbReference>
<dbReference type="InterPro" id="IPR017804">
    <property type="entry name" value="MeTrfase_EgtD-like"/>
</dbReference>
<name>A0ABW3U737_9GAMM</name>
<proteinExistence type="predicted"/>
<comment type="caution">
    <text evidence="5">The sequence shown here is derived from an EMBL/GenBank/DDBJ whole genome shotgun (WGS) entry which is preliminary data.</text>
</comment>
<evidence type="ECO:0000313" key="6">
    <source>
        <dbReference type="Proteomes" id="UP001597264"/>
    </source>
</evidence>
<dbReference type="EC" id="2.1.1.44" evidence="5"/>
<organism evidence="5 6">
    <name type="scientific">Microbulbifer celer</name>
    <dbReference type="NCBI Taxonomy" id="435905"/>
    <lineage>
        <taxon>Bacteria</taxon>
        <taxon>Pseudomonadati</taxon>
        <taxon>Pseudomonadota</taxon>
        <taxon>Gammaproteobacteria</taxon>
        <taxon>Cellvibrionales</taxon>
        <taxon>Microbulbiferaceae</taxon>
        <taxon>Microbulbifer</taxon>
    </lineage>
</organism>
<sequence length="332" mass="37280">MNIALQTPPVSAKENPSSVGPEEGTPPNEFTKDVIAGLTAPQKTLPCKYLYDEAGSRIFEQICELEDYYLTRTEAEIFSSHLPDIAKELGTGVTLIEPGAGNCEKAEPLLAIMESPEAYIPIDISPEILLGARARFEASQPELLVRPVIGDFTQMDRWGDEEPGNRQVVFFPGSTIGNFTHQQAQNLLQHFAAQMAPGDGLLLGVDLVKDSVVLERAYHDDRHVTEAFNKNLLRRINRELGADFDLDAFSHRAFYHPLRQRVEMHLVSLKDQQVRVADLSIPFLEGESIHTENSHKYTLESLASLLNKAGFQQKHYWTDTNNHYVICYAEIF</sequence>
<evidence type="ECO:0000259" key="4">
    <source>
        <dbReference type="Pfam" id="PF10017"/>
    </source>
</evidence>
<dbReference type="InterPro" id="IPR051128">
    <property type="entry name" value="EgtD_Methyltrsf_superfamily"/>
</dbReference>
<evidence type="ECO:0000256" key="1">
    <source>
        <dbReference type="ARBA" id="ARBA00022603"/>
    </source>
</evidence>
<dbReference type="PANTHER" id="PTHR43397">
    <property type="entry name" value="ERGOTHIONEINE BIOSYNTHESIS PROTEIN 1"/>
    <property type="match status" value="1"/>
</dbReference>
<evidence type="ECO:0000256" key="2">
    <source>
        <dbReference type="ARBA" id="ARBA00022679"/>
    </source>
</evidence>
<dbReference type="InterPro" id="IPR019257">
    <property type="entry name" value="MeTrfase_dom"/>
</dbReference>
<protein>
    <submittedName>
        <fullName evidence="5">L-histidine N(Alpha)-methyltransferase</fullName>
        <ecNumber evidence="5">2.1.1.44</ecNumber>
    </submittedName>
</protein>
<evidence type="ECO:0000256" key="3">
    <source>
        <dbReference type="SAM" id="MobiDB-lite"/>
    </source>
</evidence>
<dbReference type="InterPro" id="IPR035094">
    <property type="entry name" value="EgtD"/>
</dbReference>
<reference evidence="6" key="1">
    <citation type="journal article" date="2019" name="Int. J. Syst. Evol. Microbiol.">
        <title>The Global Catalogue of Microorganisms (GCM) 10K type strain sequencing project: providing services to taxonomists for standard genome sequencing and annotation.</title>
        <authorList>
            <consortium name="The Broad Institute Genomics Platform"/>
            <consortium name="The Broad Institute Genome Sequencing Center for Infectious Disease"/>
            <person name="Wu L."/>
            <person name="Ma J."/>
        </authorList>
    </citation>
    <scope>NUCLEOTIDE SEQUENCE [LARGE SCALE GENOMIC DNA]</scope>
    <source>
        <strain evidence="6">CCUG 54356</strain>
    </source>
</reference>
<feature type="region of interest" description="Disordered" evidence="3">
    <location>
        <begin position="1"/>
        <end position="31"/>
    </location>
</feature>
<dbReference type="Gene3D" id="3.40.50.150">
    <property type="entry name" value="Vaccinia Virus protein VP39"/>
    <property type="match status" value="1"/>
</dbReference>
<feature type="domain" description="Histidine-specific methyltransferase SAM-dependent" evidence="4">
    <location>
        <begin position="30"/>
        <end position="329"/>
    </location>
</feature>
<dbReference type="Proteomes" id="UP001597264">
    <property type="component" value="Unassembled WGS sequence"/>
</dbReference>
<dbReference type="GO" id="GO:0032259">
    <property type="term" value="P:methylation"/>
    <property type="evidence" value="ECO:0007669"/>
    <property type="project" value="UniProtKB-KW"/>
</dbReference>
<feature type="compositionally biased region" description="Polar residues" evidence="3">
    <location>
        <begin position="1"/>
        <end position="18"/>
    </location>
</feature>
<keyword evidence="1 5" id="KW-0489">Methyltransferase</keyword>
<dbReference type="RefSeq" id="WP_268932688.1">
    <property type="nucleotide sequence ID" value="NZ_CP087715.1"/>
</dbReference>
<dbReference type="EMBL" id="JBHTLR010000007">
    <property type="protein sequence ID" value="MFD1216657.1"/>
    <property type="molecule type" value="Genomic_DNA"/>
</dbReference>
<dbReference type="GO" id="GO:0052706">
    <property type="term" value="F:L-histidine N(alpha)-methyltransferase activity"/>
    <property type="evidence" value="ECO:0007669"/>
    <property type="project" value="UniProtKB-EC"/>
</dbReference>
<evidence type="ECO:0000313" key="5">
    <source>
        <dbReference type="EMBL" id="MFD1216657.1"/>
    </source>
</evidence>
<dbReference type="PANTHER" id="PTHR43397:SF1">
    <property type="entry name" value="ERGOTHIONEINE BIOSYNTHESIS PROTEIN 1"/>
    <property type="match status" value="1"/>
</dbReference>